<keyword evidence="3" id="KW-0479">Metal-binding</keyword>
<feature type="domain" description="Peptidase M4" evidence="10">
    <location>
        <begin position="233"/>
        <end position="389"/>
    </location>
</feature>
<keyword evidence="4 9" id="KW-0732">Signal</keyword>
<dbReference type="SUPFAM" id="SSF55486">
    <property type="entry name" value="Metalloproteases ('zincins'), catalytic domain"/>
    <property type="match status" value="1"/>
</dbReference>
<keyword evidence="6" id="KW-0862">Zinc</keyword>
<gene>
    <name evidence="13" type="ORF">ACFPCY_25450</name>
</gene>
<keyword evidence="2" id="KW-0645">Protease</keyword>
<feature type="chain" id="PRO_5047303831" evidence="9">
    <location>
        <begin position="30"/>
        <end position="877"/>
    </location>
</feature>
<dbReference type="SUPFAM" id="SSF82171">
    <property type="entry name" value="DPP6 N-terminal domain-like"/>
    <property type="match status" value="1"/>
</dbReference>
<feature type="domain" description="FTP" evidence="12">
    <location>
        <begin position="92"/>
        <end position="131"/>
    </location>
</feature>
<dbReference type="Gene3D" id="3.10.450.490">
    <property type="match status" value="1"/>
</dbReference>
<evidence type="ECO:0000313" key="13">
    <source>
        <dbReference type="EMBL" id="MFC4910685.1"/>
    </source>
</evidence>
<comment type="caution">
    <text evidence="13">The sequence shown here is derived from an EMBL/GenBank/DDBJ whole genome shotgun (WGS) entry which is preliminary data.</text>
</comment>
<dbReference type="Proteomes" id="UP001595872">
    <property type="component" value="Unassembled WGS sequence"/>
</dbReference>
<evidence type="ECO:0000259" key="10">
    <source>
        <dbReference type="Pfam" id="PF01447"/>
    </source>
</evidence>
<evidence type="ECO:0000256" key="9">
    <source>
        <dbReference type="SAM" id="SignalP"/>
    </source>
</evidence>
<dbReference type="Pfam" id="PF02868">
    <property type="entry name" value="Peptidase_M4_C"/>
    <property type="match status" value="1"/>
</dbReference>
<accession>A0ABV9U2J2</accession>
<dbReference type="InterPro" id="IPR050728">
    <property type="entry name" value="Zinc_Metalloprotease_M4"/>
</dbReference>
<evidence type="ECO:0000256" key="2">
    <source>
        <dbReference type="ARBA" id="ARBA00022670"/>
    </source>
</evidence>
<keyword evidence="5" id="KW-0378">Hydrolase</keyword>
<evidence type="ECO:0000259" key="11">
    <source>
        <dbReference type="Pfam" id="PF02868"/>
    </source>
</evidence>
<evidence type="ECO:0000256" key="8">
    <source>
        <dbReference type="SAM" id="MobiDB-lite"/>
    </source>
</evidence>
<feature type="region of interest" description="Disordered" evidence="8">
    <location>
        <begin position="27"/>
        <end position="47"/>
    </location>
</feature>
<dbReference type="PRINTS" id="PR00730">
    <property type="entry name" value="THERMOLYSIN"/>
</dbReference>
<dbReference type="InterPro" id="IPR001570">
    <property type="entry name" value="Peptidase_M4_C_domain"/>
</dbReference>
<feature type="domain" description="Peptidase M4 C-terminal" evidence="11">
    <location>
        <begin position="392"/>
        <end position="546"/>
    </location>
</feature>
<feature type="signal peptide" evidence="9">
    <location>
        <begin position="1"/>
        <end position="29"/>
    </location>
</feature>
<dbReference type="PANTHER" id="PTHR33794:SF1">
    <property type="entry name" value="BACILLOLYSIN"/>
    <property type="match status" value="1"/>
</dbReference>
<dbReference type="Pfam" id="PF07504">
    <property type="entry name" value="FTP"/>
    <property type="match status" value="1"/>
</dbReference>
<keyword evidence="14" id="KW-1185">Reference proteome</keyword>
<evidence type="ECO:0000256" key="7">
    <source>
        <dbReference type="ARBA" id="ARBA00023049"/>
    </source>
</evidence>
<evidence type="ECO:0000313" key="14">
    <source>
        <dbReference type="Proteomes" id="UP001595872"/>
    </source>
</evidence>
<sequence length="877" mass="92041">MSPHRFAPLGTALAAVLAAGLAVPGAASAAPAEDPPPPTGGVPTTASAPALVEGLNEKAASGDPVRAARAHLGESRYKIQDPDRDLAPLAVVADGTQRTVRFEQRHRGLPVLGGQYLVHLDRDRVTGAGGRYFTGLSVDTTATVSEAVARKAALFATVRTHGNAGLAELRGTTVRSLGLAVLPRGKGQLTWHFQLGGARGGKPMLREVYIDAHGAGAALGFDRLQAAEGPVQATGKDAHGRDRTFPAWRRADGRVELRDTTRAAGGIVTYDAQGRDVSVFDGRQLPADTPVASSDSTAFPPSASESGAVDAHWAAGQVYDFYKRLGRDGLDGKGGAINSVVNVTAGGGVFENAFWDGTKMVYGGGGEDYYSFAAGLDVDGHEMTHGVVEHTANLAYFGQSGAMNEGIADYFGNAVQLDALKIPMTDPRAPLLGEDLCRAGTPEQCALRRLDDGRNAARDYVGASLRVDNGGVHLNSTIFSGALWDIRKALGGDRGDKLAYKALAEYMTPLDGFTDGRRAVEAAARALRYSGRDRAVVRSAFDRHGIRPGWERRIGLDATILKANLTDDASPAVAGDRYVFTDSTPDGGELPSVYTGTLRGGAPVKVFGGDNLWPWPLATDGRTIAWVQFDFETGAYSVATRPADLSAPATVQYTSPGSLQDVALDGNLLAFTEVSPDGSSAAVRYMRLGDRKPVDADPSHAGLTMQATVKDGRIGYVRYRPDGSARPAVLDTATGKETGIASKGRADLPYLTGKTLFFAEDTDADPDRVGISRADVDGGGVTPVLADGPNAPRIIALKGNEAWVTYDALSAADIFTNAGLPKLFQLPAGGGVPVPVSCDRGEQGRFGVGDGRRVVWVDGTAGRADLVTRDRPARACR</sequence>
<proteinExistence type="inferred from homology"/>
<dbReference type="Gene3D" id="3.10.170.10">
    <property type="match status" value="1"/>
</dbReference>
<name>A0ABV9U2J2_9ACTN</name>
<evidence type="ECO:0000256" key="5">
    <source>
        <dbReference type="ARBA" id="ARBA00022801"/>
    </source>
</evidence>
<protein>
    <submittedName>
        <fullName evidence="13">M4 family metallopeptidase</fullName>
    </submittedName>
</protein>
<organism evidence="13 14">
    <name type="scientific">Actinomadura gamaensis</name>
    <dbReference type="NCBI Taxonomy" id="1763541"/>
    <lineage>
        <taxon>Bacteria</taxon>
        <taxon>Bacillati</taxon>
        <taxon>Actinomycetota</taxon>
        <taxon>Actinomycetes</taxon>
        <taxon>Streptosporangiales</taxon>
        <taxon>Thermomonosporaceae</taxon>
        <taxon>Actinomadura</taxon>
    </lineage>
</organism>
<dbReference type="CDD" id="cd09597">
    <property type="entry name" value="M4_TLP"/>
    <property type="match status" value="1"/>
</dbReference>
<evidence type="ECO:0000256" key="6">
    <source>
        <dbReference type="ARBA" id="ARBA00022833"/>
    </source>
</evidence>
<evidence type="ECO:0000259" key="12">
    <source>
        <dbReference type="Pfam" id="PF07504"/>
    </source>
</evidence>
<dbReference type="InterPro" id="IPR023612">
    <property type="entry name" value="Peptidase_M4"/>
</dbReference>
<keyword evidence="7" id="KW-0482">Metalloprotease</keyword>
<dbReference type="InterPro" id="IPR027268">
    <property type="entry name" value="Peptidase_M4/M1_CTD_sf"/>
</dbReference>
<dbReference type="InterPro" id="IPR011096">
    <property type="entry name" value="FTP_domain"/>
</dbReference>
<dbReference type="PANTHER" id="PTHR33794">
    <property type="entry name" value="BACILLOLYSIN"/>
    <property type="match status" value="1"/>
</dbReference>
<dbReference type="Gene3D" id="1.10.390.10">
    <property type="entry name" value="Neutral Protease Domain 2"/>
    <property type="match status" value="1"/>
</dbReference>
<dbReference type="EMBL" id="JBHSIT010000007">
    <property type="protein sequence ID" value="MFC4910685.1"/>
    <property type="molecule type" value="Genomic_DNA"/>
</dbReference>
<reference evidence="14" key="1">
    <citation type="journal article" date="2019" name="Int. J. Syst. Evol. Microbiol.">
        <title>The Global Catalogue of Microorganisms (GCM) 10K type strain sequencing project: providing services to taxonomists for standard genome sequencing and annotation.</title>
        <authorList>
            <consortium name="The Broad Institute Genomics Platform"/>
            <consortium name="The Broad Institute Genome Sequencing Center for Infectious Disease"/>
            <person name="Wu L."/>
            <person name="Ma J."/>
        </authorList>
    </citation>
    <scope>NUCLEOTIDE SEQUENCE [LARGE SCALE GENOMIC DNA]</scope>
    <source>
        <strain evidence="14">KLKA75</strain>
    </source>
</reference>
<evidence type="ECO:0000256" key="3">
    <source>
        <dbReference type="ARBA" id="ARBA00022723"/>
    </source>
</evidence>
<dbReference type="Pfam" id="PF01447">
    <property type="entry name" value="Peptidase_M4"/>
    <property type="match status" value="1"/>
</dbReference>
<dbReference type="InterPro" id="IPR013856">
    <property type="entry name" value="Peptidase_M4_domain"/>
</dbReference>
<evidence type="ECO:0000256" key="1">
    <source>
        <dbReference type="ARBA" id="ARBA00009388"/>
    </source>
</evidence>
<comment type="similarity">
    <text evidence="1">Belongs to the peptidase M4 family.</text>
</comment>
<evidence type="ECO:0000256" key="4">
    <source>
        <dbReference type="ARBA" id="ARBA00022729"/>
    </source>
</evidence>
<dbReference type="RefSeq" id="WP_378259217.1">
    <property type="nucleotide sequence ID" value="NZ_JBHSIT010000007.1"/>
</dbReference>